<dbReference type="EMBL" id="LNXT01000007">
    <property type="protein sequence ID" value="KTC74838.1"/>
    <property type="molecule type" value="Genomic_DNA"/>
</dbReference>
<evidence type="ECO:0000313" key="4">
    <source>
        <dbReference type="Proteomes" id="UP000255066"/>
    </source>
</evidence>
<accession>A0A378I9C5</accession>
<reference evidence="2 4" key="2">
    <citation type="submission" date="2018-06" db="EMBL/GenBank/DDBJ databases">
        <authorList>
            <consortium name="Pathogen Informatics"/>
            <person name="Doyle S."/>
        </authorList>
    </citation>
    <scope>NUCLEOTIDE SEQUENCE [LARGE SCALE GENOMIC DNA]</scope>
    <source>
        <strain evidence="2 4">NCTC12437</strain>
    </source>
</reference>
<dbReference type="AlphaFoldDB" id="A0A378I9C5"/>
<dbReference type="OrthoDB" id="5656993at2"/>
<dbReference type="RefSeq" id="WP_058522742.1">
    <property type="nucleotide sequence ID" value="NZ_CAAAHV010000023.1"/>
</dbReference>
<dbReference type="Proteomes" id="UP000054735">
    <property type="component" value="Unassembled WGS sequence"/>
</dbReference>
<keyword evidence="3" id="KW-1185">Reference proteome</keyword>
<evidence type="ECO:0000313" key="1">
    <source>
        <dbReference type="EMBL" id="KTC74838.1"/>
    </source>
</evidence>
<name>A0A378I9C5_9GAMM</name>
<protein>
    <submittedName>
        <fullName evidence="2">Uncharacterized protein</fullName>
    </submittedName>
</protein>
<dbReference type="Proteomes" id="UP000255066">
    <property type="component" value="Unassembled WGS sequence"/>
</dbReference>
<evidence type="ECO:0000313" key="3">
    <source>
        <dbReference type="Proteomes" id="UP000054735"/>
    </source>
</evidence>
<sequence>MPNQFFAVRNPVKHEKMLEIIKSKGQYQFDASTTASYFSFINTADFFYFDDLNKAAAYAALFCKDGATQAEICPIYQVSCDFSPAGVVKANLPLKHKGSPAGLEFYRLNGSALRIKGSAVGETTIEQVFFKVRPDTTTPDNDLISPVYFNPLKEGKVQTVMTPEQTALLGQISQICADENFWSDKVRRSTNGKAIPAGVQKINEYIAQSINPFHEIIEHSKYKYSAHFQFLHSVFRGRADETNQFYSILSKLDIKNPASMTSVSYALAQFYHSEPQNTKNPASNSRE</sequence>
<dbReference type="EMBL" id="UGNW01000001">
    <property type="protein sequence ID" value="STX31739.1"/>
    <property type="molecule type" value="Genomic_DNA"/>
</dbReference>
<gene>
    <name evidence="1" type="ORF">Lbir_0628</name>
    <name evidence="2" type="ORF">NCTC12437_01513</name>
</gene>
<evidence type="ECO:0000313" key="2">
    <source>
        <dbReference type="EMBL" id="STX31739.1"/>
    </source>
</evidence>
<proteinExistence type="predicted"/>
<organism evidence="2 4">
    <name type="scientific">Legionella birminghamensis</name>
    <dbReference type="NCBI Taxonomy" id="28083"/>
    <lineage>
        <taxon>Bacteria</taxon>
        <taxon>Pseudomonadati</taxon>
        <taxon>Pseudomonadota</taxon>
        <taxon>Gammaproteobacteria</taxon>
        <taxon>Legionellales</taxon>
        <taxon>Legionellaceae</taxon>
        <taxon>Legionella</taxon>
    </lineage>
</organism>
<reference evidence="1 3" key="1">
    <citation type="submission" date="2015-11" db="EMBL/GenBank/DDBJ databases">
        <title>Genomic analysis of 38 Legionella species identifies large and diverse effector repertoires.</title>
        <authorList>
            <person name="Burstein D."/>
            <person name="Amaro F."/>
            <person name="Zusman T."/>
            <person name="Lifshitz Z."/>
            <person name="Cohen O."/>
            <person name="Gilbert J.A."/>
            <person name="Pupko T."/>
            <person name="Shuman H.A."/>
            <person name="Segal G."/>
        </authorList>
    </citation>
    <scope>NUCLEOTIDE SEQUENCE [LARGE SCALE GENOMIC DNA]</scope>
    <source>
        <strain evidence="1 3">CDC#1407-AL-14</strain>
    </source>
</reference>